<evidence type="ECO:0000313" key="2">
    <source>
        <dbReference type="EMBL" id="KIO11545.1"/>
    </source>
</evidence>
<dbReference type="HOGENOM" id="CLU_2688827_0_0_1"/>
<keyword evidence="3" id="KW-1185">Reference proteome</keyword>
<evidence type="ECO:0000256" key="1">
    <source>
        <dbReference type="SAM" id="MobiDB-lite"/>
    </source>
</evidence>
<protein>
    <submittedName>
        <fullName evidence="2">Uncharacterized protein</fullName>
    </submittedName>
</protein>
<accession>A0A0C3PCN8</accession>
<proteinExistence type="predicted"/>
<feature type="compositionally biased region" description="Polar residues" evidence="1">
    <location>
        <begin position="53"/>
        <end position="66"/>
    </location>
</feature>
<reference evidence="2 3" key="1">
    <citation type="submission" date="2014-04" db="EMBL/GenBank/DDBJ databases">
        <authorList>
            <consortium name="DOE Joint Genome Institute"/>
            <person name="Kuo A."/>
            <person name="Kohler A."/>
            <person name="Costa M.D."/>
            <person name="Nagy L.G."/>
            <person name="Floudas D."/>
            <person name="Copeland A."/>
            <person name="Barry K.W."/>
            <person name="Cichocki N."/>
            <person name="Veneault-Fourrey C."/>
            <person name="LaButti K."/>
            <person name="Lindquist E.A."/>
            <person name="Lipzen A."/>
            <person name="Lundell T."/>
            <person name="Morin E."/>
            <person name="Murat C."/>
            <person name="Sun H."/>
            <person name="Tunlid A."/>
            <person name="Henrissat B."/>
            <person name="Grigoriev I.V."/>
            <person name="Hibbett D.S."/>
            <person name="Martin F."/>
            <person name="Nordberg H.P."/>
            <person name="Cantor M.N."/>
            <person name="Hua S.X."/>
        </authorList>
    </citation>
    <scope>NUCLEOTIDE SEQUENCE [LARGE SCALE GENOMIC DNA]</scope>
    <source>
        <strain evidence="2 3">Marx 270</strain>
    </source>
</reference>
<feature type="region of interest" description="Disordered" evidence="1">
    <location>
        <begin position="53"/>
        <end position="74"/>
    </location>
</feature>
<dbReference type="AlphaFoldDB" id="A0A0C3PCN8"/>
<dbReference type="EMBL" id="KN831949">
    <property type="protein sequence ID" value="KIO11545.1"/>
    <property type="molecule type" value="Genomic_DNA"/>
</dbReference>
<gene>
    <name evidence="2" type="ORF">M404DRAFT_994295</name>
</gene>
<reference evidence="3" key="2">
    <citation type="submission" date="2015-01" db="EMBL/GenBank/DDBJ databases">
        <title>Evolutionary Origins and Diversification of the Mycorrhizal Mutualists.</title>
        <authorList>
            <consortium name="DOE Joint Genome Institute"/>
            <consortium name="Mycorrhizal Genomics Consortium"/>
            <person name="Kohler A."/>
            <person name="Kuo A."/>
            <person name="Nagy L.G."/>
            <person name="Floudas D."/>
            <person name="Copeland A."/>
            <person name="Barry K.W."/>
            <person name="Cichocki N."/>
            <person name="Veneault-Fourrey C."/>
            <person name="LaButti K."/>
            <person name="Lindquist E.A."/>
            <person name="Lipzen A."/>
            <person name="Lundell T."/>
            <person name="Morin E."/>
            <person name="Murat C."/>
            <person name="Riley R."/>
            <person name="Ohm R."/>
            <person name="Sun H."/>
            <person name="Tunlid A."/>
            <person name="Henrissat B."/>
            <person name="Grigoriev I.V."/>
            <person name="Hibbett D.S."/>
            <person name="Martin F."/>
        </authorList>
    </citation>
    <scope>NUCLEOTIDE SEQUENCE [LARGE SCALE GENOMIC DNA]</scope>
    <source>
        <strain evidence="3">Marx 270</strain>
    </source>
</reference>
<dbReference type="Proteomes" id="UP000054217">
    <property type="component" value="Unassembled WGS sequence"/>
</dbReference>
<name>A0A0C3PCN8_PISTI</name>
<evidence type="ECO:0000313" key="3">
    <source>
        <dbReference type="Proteomes" id="UP000054217"/>
    </source>
</evidence>
<sequence length="74" mass="8161">MSASAIFAHSGVRNIVAAVVSLVWPHEPYEAPTSVILYVFRKKTPCCKHIGKTGQSSQNHYGGTRSSEQKCHEF</sequence>
<dbReference type="InParanoid" id="A0A0C3PCN8"/>
<organism evidence="2 3">
    <name type="scientific">Pisolithus tinctorius Marx 270</name>
    <dbReference type="NCBI Taxonomy" id="870435"/>
    <lineage>
        <taxon>Eukaryota</taxon>
        <taxon>Fungi</taxon>
        <taxon>Dikarya</taxon>
        <taxon>Basidiomycota</taxon>
        <taxon>Agaricomycotina</taxon>
        <taxon>Agaricomycetes</taxon>
        <taxon>Agaricomycetidae</taxon>
        <taxon>Boletales</taxon>
        <taxon>Sclerodermatineae</taxon>
        <taxon>Pisolithaceae</taxon>
        <taxon>Pisolithus</taxon>
    </lineage>
</organism>